<evidence type="ECO:0000313" key="2">
    <source>
        <dbReference type="EMBL" id="THY78989.1"/>
    </source>
</evidence>
<evidence type="ECO:0000256" key="1">
    <source>
        <dbReference type="SAM" id="MobiDB-lite"/>
    </source>
</evidence>
<reference evidence="2 3" key="1">
    <citation type="submission" date="2018-10" db="EMBL/GenBank/DDBJ databases">
        <title>Fifty Aureobasidium pullulans genomes reveal a recombining polyextremotolerant generalist.</title>
        <authorList>
            <person name="Gostincar C."/>
            <person name="Turk M."/>
            <person name="Zajc J."/>
            <person name="Gunde-Cimerman N."/>
        </authorList>
    </citation>
    <scope>NUCLEOTIDE SEQUENCE [LARGE SCALE GENOMIC DNA]</scope>
    <source>
        <strain evidence="2 3">EXF-4256</strain>
    </source>
</reference>
<feature type="compositionally biased region" description="Polar residues" evidence="1">
    <location>
        <begin position="13"/>
        <end position="31"/>
    </location>
</feature>
<dbReference type="AlphaFoldDB" id="A0A4S9Q589"/>
<protein>
    <submittedName>
        <fullName evidence="2">Uncharacterized protein</fullName>
    </submittedName>
</protein>
<sequence length="179" mass="19869">MAIGALGYPTGYDQPTQSSVSKQKFKNSQSPQDDDFESPPKKPPTKSATQAPEKPPSKAAQSTAKDLGDPDESSEPRKAARKSRKKNNDKKLSDESKGKEKEKFIKKKKKRKPKKKSSQRDAPSDSDDEDGKWGVGQVKGVLVIKILTQSRSWGIPKKQSTKKECYQRSQDVGMLLTSF</sequence>
<dbReference type="EMBL" id="QZBJ01000004">
    <property type="protein sequence ID" value="THY78989.1"/>
    <property type="molecule type" value="Genomic_DNA"/>
</dbReference>
<name>A0A4S9Q589_AURPU</name>
<feature type="compositionally biased region" description="Basic residues" evidence="1">
    <location>
        <begin position="79"/>
        <end position="88"/>
    </location>
</feature>
<accession>A0A4S9Q589</accession>
<comment type="caution">
    <text evidence="2">The sequence shown here is derived from an EMBL/GenBank/DDBJ whole genome shotgun (WGS) entry which is preliminary data.</text>
</comment>
<feature type="compositionally biased region" description="Basic residues" evidence="1">
    <location>
        <begin position="104"/>
        <end position="117"/>
    </location>
</feature>
<dbReference type="Proteomes" id="UP000305064">
    <property type="component" value="Unassembled WGS sequence"/>
</dbReference>
<evidence type="ECO:0000313" key="3">
    <source>
        <dbReference type="Proteomes" id="UP000305064"/>
    </source>
</evidence>
<gene>
    <name evidence="2" type="ORF">D6C94_00901</name>
</gene>
<feature type="compositionally biased region" description="Basic and acidic residues" evidence="1">
    <location>
        <begin position="89"/>
        <end position="103"/>
    </location>
</feature>
<feature type="region of interest" description="Disordered" evidence="1">
    <location>
        <begin position="1"/>
        <end position="135"/>
    </location>
</feature>
<proteinExistence type="predicted"/>
<organism evidence="2 3">
    <name type="scientific">Aureobasidium pullulans</name>
    <name type="common">Black yeast</name>
    <name type="synonym">Pullularia pullulans</name>
    <dbReference type="NCBI Taxonomy" id="5580"/>
    <lineage>
        <taxon>Eukaryota</taxon>
        <taxon>Fungi</taxon>
        <taxon>Dikarya</taxon>
        <taxon>Ascomycota</taxon>
        <taxon>Pezizomycotina</taxon>
        <taxon>Dothideomycetes</taxon>
        <taxon>Dothideomycetidae</taxon>
        <taxon>Dothideales</taxon>
        <taxon>Saccotheciaceae</taxon>
        <taxon>Aureobasidium</taxon>
    </lineage>
</organism>